<evidence type="ECO:0000313" key="2">
    <source>
        <dbReference type="Proteomes" id="UP000255192"/>
    </source>
</evidence>
<dbReference type="AlphaFoldDB" id="A0A378BDJ9"/>
<name>A0A378BDJ9_KLEPN</name>
<dbReference type="Proteomes" id="UP000255192">
    <property type="component" value="Unassembled WGS sequence"/>
</dbReference>
<reference evidence="1 2" key="1">
    <citation type="submission" date="2018-06" db="EMBL/GenBank/DDBJ databases">
        <authorList>
            <consortium name="Pathogen Informatics"/>
            <person name="Doyle S."/>
        </authorList>
    </citation>
    <scope>NUCLEOTIDE SEQUENCE [LARGE SCALE GENOMIC DNA]</scope>
    <source>
        <strain evidence="1 2">NCTC204</strain>
    </source>
</reference>
<organism evidence="1 2">
    <name type="scientific">Klebsiella pneumoniae</name>
    <dbReference type="NCBI Taxonomy" id="573"/>
    <lineage>
        <taxon>Bacteria</taxon>
        <taxon>Pseudomonadati</taxon>
        <taxon>Pseudomonadota</taxon>
        <taxon>Gammaproteobacteria</taxon>
        <taxon>Enterobacterales</taxon>
        <taxon>Enterobacteriaceae</taxon>
        <taxon>Klebsiella/Raoultella group</taxon>
        <taxon>Klebsiella</taxon>
        <taxon>Klebsiella pneumoniae complex</taxon>
    </lineage>
</organism>
<proteinExistence type="predicted"/>
<gene>
    <name evidence="1" type="ORF">NCTC204_06290</name>
</gene>
<dbReference type="EMBL" id="UGMD01000002">
    <property type="protein sequence ID" value="STV36726.1"/>
    <property type="molecule type" value="Genomic_DNA"/>
</dbReference>
<accession>A0A378BDJ9</accession>
<sequence length="227" mass="25250">MVGSPGKRSATGEPVLADGHQAGVTACRRGVNAQRTLDIQPLQQQIGFAAGEALHGDNRPIARRHLLAQLAQLVGIAVVDNRVEGLARQLLRFGKANALADLPRQFLRQIALQGAVRPQYFTTHRQHSRQLDQRILFVIRYAQHALARHQRQGVALAGWPRQQALSAALRLLAVLLAQRLQLRTARGPLLQRLQRFFQQRFQLGVQRTLRILAGEGHANRVLRTAGE</sequence>
<evidence type="ECO:0000313" key="1">
    <source>
        <dbReference type="EMBL" id="STV36726.1"/>
    </source>
</evidence>
<protein>
    <submittedName>
        <fullName evidence="1">Uncharacterized protein</fullName>
    </submittedName>
</protein>